<feature type="region of interest" description="Disordered" evidence="1">
    <location>
        <begin position="639"/>
        <end position="658"/>
    </location>
</feature>
<proteinExistence type="predicted"/>
<feature type="compositionally biased region" description="Low complexity" evidence="1">
    <location>
        <begin position="857"/>
        <end position="870"/>
    </location>
</feature>
<feature type="compositionally biased region" description="Acidic residues" evidence="1">
    <location>
        <begin position="476"/>
        <end position="488"/>
    </location>
</feature>
<feature type="region of interest" description="Disordered" evidence="1">
    <location>
        <begin position="833"/>
        <end position="893"/>
    </location>
</feature>
<protein>
    <submittedName>
        <fullName evidence="2">Uncharacterized protein</fullName>
    </submittedName>
</protein>
<evidence type="ECO:0000313" key="3">
    <source>
        <dbReference type="Proteomes" id="UP001642464"/>
    </source>
</evidence>
<evidence type="ECO:0000256" key="1">
    <source>
        <dbReference type="SAM" id="MobiDB-lite"/>
    </source>
</evidence>
<feature type="region of interest" description="Disordered" evidence="1">
    <location>
        <begin position="462"/>
        <end position="503"/>
    </location>
</feature>
<feature type="compositionally biased region" description="Low complexity" evidence="1">
    <location>
        <begin position="7"/>
        <end position="17"/>
    </location>
</feature>
<feature type="region of interest" description="Disordered" evidence="1">
    <location>
        <begin position="1"/>
        <end position="20"/>
    </location>
</feature>
<organism evidence="2 3">
    <name type="scientific">Durusdinium trenchii</name>
    <dbReference type="NCBI Taxonomy" id="1381693"/>
    <lineage>
        <taxon>Eukaryota</taxon>
        <taxon>Sar</taxon>
        <taxon>Alveolata</taxon>
        <taxon>Dinophyceae</taxon>
        <taxon>Suessiales</taxon>
        <taxon>Symbiodiniaceae</taxon>
        <taxon>Durusdinium</taxon>
    </lineage>
</organism>
<gene>
    <name evidence="2" type="ORF">SCF082_LOCUS40760</name>
</gene>
<evidence type="ECO:0000313" key="2">
    <source>
        <dbReference type="EMBL" id="CAK9086134.1"/>
    </source>
</evidence>
<dbReference type="Proteomes" id="UP001642464">
    <property type="component" value="Unassembled WGS sequence"/>
</dbReference>
<reference evidence="2 3" key="1">
    <citation type="submission" date="2024-02" db="EMBL/GenBank/DDBJ databases">
        <authorList>
            <person name="Chen Y."/>
            <person name="Shah S."/>
            <person name="Dougan E. K."/>
            <person name="Thang M."/>
            <person name="Chan C."/>
        </authorList>
    </citation>
    <scope>NUCLEOTIDE SEQUENCE [LARGE SCALE GENOMIC DNA]</scope>
</reference>
<accession>A0ABP0QDU3</accession>
<sequence length="920" mass="102756">MGRSKAKSSPAKAKASPIAVDTEAEHAAHVRDGIDVVQRAIEFLRVRRQYVTDASKAVANPGAPFFPRGWNGSKVDKVSYHTGLMSDVAMTVSPGNGMTYPSVPQLLDSAAYWWSKDRVMATDVLMITTYASETTERGQLQIAEDCTKFMSFLLSWAMSWGFKPSGDDEDDTPPKDQELCDKYKGLSLSVSFIVTRIHEGDNMMLRVLQMGEDVSQKVMEAGNVLPLLFAQRLVQLRSLLLSERKRATHEDILKLLQSNIHSSTEETKLKSPDQIQKLLSLYEKASKANMLAQLQGVQVIDGARTWVSRWAIVTRVSGMLRSSEEFRFVMEFICETMRPTGSRFRVITDLNMRQLTRDQAVEVTQMLQLKYRLLQRLVSLELPDEIKSYISGAMNPREFSDSDHNVVGLAEEHHMLTAQLAREFLVGTHDRQLMAAITTGQKEDHPEVAKLLQTVIDKHKMALNKRTPNTAVEESAPCDEEQQEDDAEPTPTPVDPAAKKKAAAQEAAKEEIEYYVHFLQGNLDDSAGKQALMDGLQHHTILQGDASKAWFFDSALIVEPAGHFNRWINPFTKSPVFHKGAYQTFANLFDSLASPADVFCTFDSGLPKALSEIRKGTSVALQSMSFIPNQESLQFRKDFGKKRQSDESAQKRRKTMAAGDLQAVSGKETFLFGRKAEKGPLECREHKYLRVAGCFETTAVSAIVIPLPLPGSLPKIRKSQKMQLMPSVAKRQLLTEKDEHFESDMAETDLVAMSLFERCEVTYKMMLHTIWDPARVILMTPGAGRLPLLCVRLRVPVLVVVRSPLHKKLLMEVMLTELARHVLDANDDRFYRRHLDGSGSPSAEQQAPGAETQAPGAETQAPNQNQAAPAVPQPQEDPPEPSEGWAFSHSKPSEIPCRLRKPEAISGARLAVDNLAFWLK</sequence>
<comment type="caution">
    <text evidence="2">The sequence shown here is derived from an EMBL/GenBank/DDBJ whole genome shotgun (WGS) entry which is preliminary data.</text>
</comment>
<feature type="compositionally biased region" description="Basic and acidic residues" evidence="1">
    <location>
        <begin position="639"/>
        <end position="650"/>
    </location>
</feature>
<name>A0ABP0QDU3_9DINO</name>
<dbReference type="EMBL" id="CAXAMM010039396">
    <property type="protein sequence ID" value="CAK9086134.1"/>
    <property type="molecule type" value="Genomic_DNA"/>
</dbReference>
<keyword evidence="3" id="KW-1185">Reference proteome</keyword>